<evidence type="ECO:0000313" key="1">
    <source>
        <dbReference type="EMBL" id="GAV71899.1"/>
    </source>
</evidence>
<dbReference type="InParanoid" id="A0A1Q3BVJ5"/>
<dbReference type="AlphaFoldDB" id="A0A1Q3BVJ5"/>
<dbReference type="OrthoDB" id="1845088at2759"/>
<proteinExistence type="predicted"/>
<sequence length="111" mass="12672">SPKAIGHAIGIDTSQTLWTILTKTFSQECEAREFKFHSKLQFHLKIDTMTIGEYLSGLKTIFDQLQFIGKTILDQRKVFLLLTYLGPTYESFAIAMLKPLVPTYSEIMPLL</sequence>
<dbReference type="PANTHER" id="PTHR47481">
    <property type="match status" value="1"/>
</dbReference>
<dbReference type="Pfam" id="PF14223">
    <property type="entry name" value="Retrotran_gag_2"/>
    <property type="match status" value="1"/>
</dbReference>
<reference evidence="2" key="1">
    <citation type="submission" date="2016-04" db="EMBL/GenBank/DDBJ databases">
        <title>Cephalotus genome sequencing.</title>
        <authorList>
            <person name="Fukushima K."/>
            <person name="Hasebe M."/>
            <person name="Fang X."/>
        </authorList>
    </citation>
    <scope>NUCLEOTIDE SEQUENCE [LARGE SCALE GENOMIC DNA]</scope>
    <source>
        <strain evidence="2">cv. St1</strain>
    </source>
</reference>
<feature type="non-terminal residue" evidence="1">
    <location>
        <position position="1"/>
    </location>
</feature>
<organism evidence="1 2">
    <name type="scientific">Cephalotus follicularis</name>
    <name type="common">Albany pitcher plant</name>
    <dbReference type="NCBI Taxonomy" id="3775"/>
    <lineage>
        <taxon>Eukaryota</taxon>
        <taxon>Viridiplantae</taxon>
        <taxon>Streptophyta</taxon>
        <taxon>Embryophyta</taxon>
        <taxon>Tracheophyta</taxon>
        <taxon>Spermatophyta</taxon>
        <taxon>Magnoliopsida</taxon>
        <taxon>eudicotyledons</taxon>
        <taxon>Gunneridae</taxon>
        <taxon>Pentapetalae</taxon>
        <taxon>rosids</taxon>
        <taxon>fabids</taxon>
        <taxon>Oxalidales</taxon>
        <taxon>Cephalotaceae</taxon>
        <taxon>Cephalotus</taxon>
    </lineage>
</organism>
<keyword evidence="2" id="KW-1185">Reference proteome</keyword>
<dbReference type="PANTHER" id="PTHR47481:SF10">
    <property type="entry name" value="COPIA-LIKE POLYPROTEIN_RETROTRANSPOSON"/>
    <property type="match status" value="1"/>
</dbReference>
<dbReference type="EMBL" id="BDDD01000951">
    <property type="protein sequence ID" value="GAV71899.1"/>
    <property type="molecule type" value="Genomic_DNA"/>
</dbReference>
<gene>
    <name evidence="1" type="ORF">CFOL_v3_15388</name>
</gene>
<dbReference type="Proteomes" id="UP000187406">
    <property type="component" value="Unassembled WGS sequence"/>
</dbReference>
<name>A0A1Q3BVJ5_CEPFO</name>
<protein>
    <submittedName>
        <fullName evidence="1">UBN2 domain-containing protein</fullName>
    </submittedName>
</protein>
<comment type="caution">
    <text evidence="1">The sequence shown here is derived from an EMBL/GenBank/DDBJ whole genome shotgun (WGS) entry which is preliminary data.</text>
</comment>
<evidence type="ECO:0000313" key="2">
    <source>
        <dbReference type="Proteomes" id="UP000187406"/>
    </source>
</evidence>
<accession>A0A1Q3BVJ5</accession>